<evidence type="ECO:0000256" key="1">
    <source>
        <dbReference type="SAM" id="MobiDB-lite"/>
    </source>
</evidence>
<dbReference type="EMBL" id="VSRR010003945">
    <property type="protein sequence ID" value="MPC37994.1"/>
    <property type="molecule type" value="Genomic_DNA"/>
</dbReference>
<evidence type="ECO:0000313" key="2">
    <source>
        <dbReference type="EMBL" id="MPC37994.1"/>
    </source>
</evidence>
<feature type="compositionally biased region" description="Pro residues" evidence="1">
    <location>
        <begin position="1"/>
        <end position="11"/>
    </location>
</feature>
<dbReference type="AlphaFoldDB" id="A0A5B7F076"/>
<accession>A0A5B7F076</accession>
<name>A0A5B7F076_PORTR</name>
<protein>
    <submittedName>
        <fullName evidence="2">Uncharacterized protein</fullName>
    </submittedName>
</protein>
<reference evidence="2 3" key="1">
    <citation type="submission" date="2019-05" db="EMBL/GenBank/DDBJ databases">
        <title>Another draft genome of Portunus trituberculatus and its Hox gene families provides insights of decapod evolution.</title>
        <authorList>
            <person name="Jeong J.-H."/>
            <person name="Song I."/>
            <person name="Kim S."/>
            <person name="Choi T."/>
            <person name="Kim D."/>
            <person name="Ryu S."/>
            <person name="Kim W."/>
        </authorList>
    </citation>
    <scope>NUCLEOTIDE SEQUENCE [LARGE SCALE GENOMIC DNA]</scope>
    <source>
        <tissue evidence="2">Muscle</tissue>
    </source>
</reference>
<comment type="caution">
    <text evidence="2">The sequence shown here is derived from an EMBL/GenBank/DDBJ whole genome shotgun (WGS) entry which is preliminary data.</text>
</comment>
<feature type="region of interest" description="Disordered" evidence="1">
    <location>
        <begin position="1"/>
        <end position="42"/>
    </location>
</feature>
<evidence type="ECO:0000313" key="3">
    <source>
        <dbReference type="Proteomes" id="UP000324222"/>
    </source>
</evidence>
<proteinExistence type="predicted"/>
<dbReference type="Proteomes" id="UP000324222">
    <property type="component" value="Unassembled WGS sequence"/>
</dbReference>
<sequence length="42" mass="4612">MSHLPPSPPQPCHTISNPPSQTHCSSSLQPESLGQEEEEEEE</sequence>
<gene>
    <name evidence="2" type="ORF">E2C01_031490</name>
</gene>
<organism evidence="2 3">
    <name type="scientific">Portunus trituberculatus</name>
    <name type="common">Swimming crab</name>
    <name type="synonym">Neptunus trituberculatus</name>
    <dbReference type="NCBI Taxonomy" id="210409"/>
    <lineage>
        <taxon>Eukaryota</taxon>
        <taxon>Metazoa</taxon>
        <taxon>Ecdysozoa</taxon>
        <taxon>Arthropoda</taxon>
        <taxon>Crustacea</taxon>
        <taxon>Multicrustacea</taxon>
        <taxon>Malacostraca</taxon>
        <taxon>Eumalacostraca</taxon>
        <taxon>Eucarida</taxon>
        <taxon>Decapoda</taxon>
        <taxon>Pleocyemata</taxon>
        <taxon>Brachyura</taxon>
        <taxon>Eubrachyura</taxon>
        <taxon>Portunoidea</taxon>
        <taxon>Portunidae</taxon>
        <taxon>Portuninae</taxon>
        <taxon>Portunus</taxon>
    </lineage>
</organism>
<feature type="compositionally biased region" description="Polar residues" evidence="1">
    <location>
        <begin position="13"/>
        <end position="32"/>
    </location>
</feature>
<keyword evidence="3" id="KW-1185">Reference proteome</keyword>